<gene>
    <name evidence="1" type="ORF">J5V48_06780</name>
</gene>
<keyword evidence="2" id="KW-1185">Reference proteome</keyword>
<reference evidence="1 2" key="1">
    <citation type="submission" date="2021-03" db="EMBL/GenBank/DDBJ databases">
        <title>Succinivibrio sp. nov. isolated from feces of cow.</title>
        <authorList>
            <person name="Choi J.-Y."/>
        </authorList>
    </citation>
    <scope>NUCLEOTIDE SEQUENCE [LARGE SCALE GENOMIC DNA]</scope>
    <source>
        <strain evidence="1 2">AGMB01872</strain>
    </source>
</reference>
<organism evidence="1 2">
    <name type="scientific">Succinivibrio faecicola</name>
    <dbReference type="NCBI Taxonomy" id="2820300"/>
    <lineage>
        <taxon>Bacteria</taxon>
        <taxon>Pseudomonadati</taxon>
        <taxon>Pseudomonadota</taxon>
        <taxon>Gammaproteobacteria</taxon>
        <taxon>Aeromonadales</taxon>
        <taxon>Succinivibrionaceae</taxon>
        <taxon>Succinivibrio</taxon>
    </lineage>
</organism>
<proteinExistence type="predicted"/>
<sequence>MNLKSFLNDIDNACFDKNKETLQYFIREFARNLPEKERDTFLKKLISEKNEFSNKVHLVDTEIENDILKEIDSLVKYFSTLDPKTVYIDSEYNEDFDYVYDGLPDEDSFDFSDDGELLDKIERACYVIHQCYEYELFDKGWPLVNTLINLKIPVKGDLPDMHGLNILTISDLTDYEIVSQDDISGVLSEVLPFIYFNFSPENRVKVTMNLLTDRDNCLSLPFNSLKKLKHIDLKELDEFYIQIMAELIKEKDSYSKSSLIKDLIENISDPMVVVSEAKKYLKTYPEIMYKHIMSLVEKTTISSIPEGSDEKENALSSVLSLVLECVPEIPPKFYEKEQITELGILLANKLKRQNDLEKLCVDLFSLNACPLNYLKLRYYSEDFHKYDAIIQNIYENEHKKDKCSEKDLDFCDLQLSGFYDNYSFNGYLLMKILDGRAFEFSRCENKQLTYQNFKGSLLYASLLLGYLVLSKKYCPKRSFEFASSTLSNIFTLYPILAFSGYTYTLKKAELLNDKLTSEVVLKHWQKHTSIQNNYEEELFKQIDKNFNALIESALDSRRPNLYENIINWILILLNLYQINEMKDKKESLLKYLTTKHSTKKVFIQKLKKFGIIK</sequence>
<dbReference type="EMBL" id="JAGFNY010000022">
    <property type="protein sequence ID" value="MBW7570593.1"/>
    <property type="molecule type" value="Genomic_DNA"/>
</dbReference>
<protein>
    <submittedName>
        <fullName evidence="1">Uncharacterized protein</fullName>
    </submittedName>
</protein>
<comment type="caution">
    <text evidence="1">The sequence shown here is derived from an EMBL/GenBank/DDBJ whole genome shotgun (WGS) entry which is preliminary data.</text>
</comment>
<evidence type="ECO:0000313" key="1">
    <source>
        <dbReference type="EMBL" id="MBW7570593.1"/>
    </source>
</evidence>
<dbReference type="Proteomes" id="UP000731465">
    <property type="component" value="Unassembled WGS sequence"/>
</dbReference>
<accession>A0ABS7DHA7</accession>
<name>A0ABS7DHA7_9GAMM</name>
<dbReference type="RefSeq" id="WP_219937818.1">
    <property type="nucleotide sequence ID" value="NZ_JAGFNY010000022.1"/>
</dbReference>
<evidence type="ECO:0000313" key="2">
    <source>
        <dbReference type="Proteomes" id="UP000731465"/>
    </source>
</evidence>